<dbReference type="EMBL" id="GBXM01090532">
    <property type="protein sequence ID" value="JAH18045.1"/>
    <property type="molecule type" value="Transcribed_RNA"/>
</dbReference>
<sequence length="61" mass="6506">MTSVDILSMSIDHSACAPTSLQHRRLSQTNKLPSSDGTDKPQVGSALLPGLLHHQRPGLTC</sequence>
<reference evidence="2" key="2">
    <citation type="journal article" date="2015" name="Fish Shellfish Immunol.">
        <title>Early steps in the European eel (Anguilla anguilla)-Vibrio vulnificus interaction in the gills: Role of the RtxA13 toxin.</title>
        <authorList>
            <person name="Callol A."/>
            <person name="Pajuelo D."/>
            <person name="Ebbesson L."/>
            <person name="Teles M."/>
            <person name="MacKenzie S."/>
            <person name="Amaro C."/>
        </authorList>
    </citation>
    <scope>NUCLEOTIDE SEQUENCE</scope>
</reference>
<reference evidence="2" key="1">
    <citation type="submission" date="2014-11" db="EMBL/GenBank/DDBJ databases">
        <authorList>
            <person name="Amaro Gonzalez C."/>
        </authorList>
    </citation>
    <scope>NUCLEOTIDE SEQUENCE</scope>
</reference>
<evidence type="ECO:0000256" key="1">
    <source>
        <dbReference type="SAM" id="MobiDB-lite"/>
    </source>
</evidence>
<accession>A0A0E9QP16</accession>
<organism evidence="2">
    <name type="scientific">Anguilla anguilla</name>
    <name type="common">European freshwater eel</name>
    <name type="synonym">Muraena anguilla</name>
    <dbReference type="NCBI Taxonomy" id="7936"/>
    <lineage>
        <taxon>Eukaryota</taxon>
        <taxon>Metazoa</taxon>
        <taxon>Chordata</taxon>
        <taxon>Craniata</taxon>
        <taxon>Vertebrata</taxon>
        <taxon>Euteleostomi</taxon>
        <taxon>Actinopterygii</taxon>
        <taxon>Neopterygii</taxon>
        <taxon>Teleostei</taxon>
        <taxon>Anguilliformes</taxon>
        <taxon>Anguillidae</taxon>
        <taxon>Anguilla</taxon>
    </lineage>
</organism>
<name>A0A0E9QP16_ANGAN</name>
<evidence type="ECO:0000313" key="2">
    <source>
        <dbReference type="EMBL" id="JAH18045.1"/>
    </source>
</evidence>
<dbReference type="AlphaFoldDB" id="A0A0E9QP16"/>
<protein>
    <submittedName>
        <fullName evidence="2">Uncharacterized protein</fullName>
    </submittedName>
</protein>
<feature type="region of interest" description="Disordered" evidence="1">
    <location>
        <begin position="18"/>
        <end position="61"/>
    </location>
</feature>
<proteinExistence type="predicted"/>
<feature type="compositionally biased region" description="Polar residues" evidence="1">
    <location>
        <begin position="18"/>
        <end position="36"/>
    </location>
</feature>